<dbReference type="EMBL" id="FLUV01000536">
    <property type="protein sequence ID" value="SBW19365.1"/>
    <property type="molecule type" value="Genomic_DNA"/>
</dbReference>
<sequence length="56" mass="6166">MRAVLPLQLTHDIAIKVKYEVQSEKPWSGDSDAGLVPQSVTVHAQVAQARAWVPSR</sequence>
<keyword evidence="2" id="KW-1185">Reference proteome</keyword>
<accession>A0A1C3NVD1</accession>
<organism evidence="1 2">
    <name type="scientific">Candidatus Protofrankia californiensis</name>
    <dbReference type="NCBI Taxonomy" id="1839754"/>
    <lineage>
        <taxon>Bacteria</taxon>
        <taxon>Bacillati</taxon>
        <taxon>Actinomycetota</taxon>
        <taxon>Actinomycetes</taxon>
        <taxon>Frankiales</taxon>
        <taxon>Frankiaceae</taxon>
        <taxon>Protofrankia</taxon>
    </lineage>
</organism>
<proteinExistence type="predicted"/>
<name>A0A1C3NVD1_9ACTN</name>
<evidence type="ECO:0000313" key="1">
    <source>
        <dbReference type="EMBL" id="SBW19365.1"/>
    </source>
</evidence>
<protein>
    <submittedName>
        <fullName evidence="1">Uncharacterized protein</fullName>
    </submittedName>
</protein>
<evidence type="ECO:0000313" key="2">
    <source>
        <dbReference type="Proteomes" id="UP000199013"/>
    </source>
</evidence>
<gene>
    <name evidence="1" type="ORF">FDG2_1280</name>
</gene>
<dbReference type="AlphaFoldDB" id="A0A1C3NVD1"/>
<dbReference type="Proteomes" id="UP000199013">
    <property type="component" value="Unassembled WGS sequence"/>
</dbReference>
<reference evidence="2" key="1">
    <citation type="submission" date="2016-02" db="EMBL/GenBank/DDBJ databases">
        <authorList>
            <person name="Wibberg D."/>
        </authorList>
    </citation>
    <scope>NUCLEOTIDE SEQUENCE [LARGE SCALE GENOMIC DNA]</scope>
</reference>